<feature type="chain" id="PRO_5046072716" evidence="6">
    <location>
        <begin position="23"/>
        <end position="922"/>
    </location>
</feature>
<feature type="active site" description="Charge relay system" evidence="5">
    <location>
        <position position="92"/>
    </location>
</feature>
<protein>
    <submittedName>
        <fullName evidence="8">S8 family serine peptidase</fullName>
    </submittedName>
</protein>
<evidence type="ECO:0000313" key="9">
    <source>
        <dbReference type="Proteomes" id="UP000786183"/>
    </source>
</evidence>
<keyword evidence="1 5" id="KW-0645">Protease</keyword>
<feature type="active site" description="Charge relay system" evidence="5">
    <location>
        <position position="311"/>
    </location>
</feature>
<dbReference type="SUPFAM" id="SSF103515">
    <property type="entry name" value="Autotransporter"/>
    <property type="match status" value="1"/>
</dbReference>
<dbReference type="InterPro" id="IPR013425">
    <property type="entry name" value="Autotrns_rpt"/>
</dbReference>
<dbReference type="InterPro" id="IPR000209">
    <property type="entry name" value="Peptidase_S8/S53_dom"/>
</dbReference>
<evidence type="ECO:0000259" key="7">
    <source>
        <dbReference type="Pfam" id="PF00082"/>
    </source>
</evidence>
<name>A0ABS7WSJ4_9BACT</name>
<gene>
    <name evidence="8" type="ORF">AVCANL283_06420</name>
</gene>
<evidence type="ECO:0000256" key="3">
    <source>
        <dbReference type="ARBA" id="ARBA00022801"/>
    </source>
</evidence>
<keyword evidence="3 5" id="KW-0378">Hydrolase</keyword>
<proteinExistence type="inferred from homology"/>
<organism evidence="8 9">
    <name type="scientific">Campylobacter canadensis</name>
    <dbReference type="NCBI Taxonomy" id="449520"/>
    <lineage>
        <taxon>Bacteria</taxon>
        <taxon>Pseudomonadati</taxon>
        <taxon>Campylobacterota</taxon>
        <taxon>Epsilonproteobacteria</taxon>
        <taxon>Campylobacterales</taxon>
        <taxon>Campylobacteraceae</taxon>
        <taxon>Campylobacter</taxon>
    </lineage>
</organism>
<evidence type="ECO:0000256" key="6">
    <source>
        <dbReference type="SAM" id="SignalP"/>
    </source>
</evidence>
<dbReference type="NCBIfam" id="TIGR02601">
    <property type="entry name" value="autotrns_rpt"/>
    <property type="match status" value="1"/>
</dbReference>
<dbReference type="Gene3D" id="3.40.50.200">
    <property type="entry name" value="Peptidase S8/S53 domain"/>
    <property type="match status" value="1"/>
</dbReference>
<dbReference type="PANTHER" id="PTHR42884">
    <property type="entry name" value="PROPROTEIN CONVERTASE SUBTILISIN/KEXIN-RELATED"/>
    <property type="match status" value="1"/>
</dbReference>
<dbReference type="InterPro" id="IPR036709">
    <property type="entry name" value="Autotransporte_beta_dom_sf"/>
</dbReference>
<dbReference type="Gene3D" id="2.40.128.130">
    <property type="entry name" value="Autotransporter beta-domain"/>
    <property type="match status" value="1"/>
</dbReference>
<keyword evidence="4 5" id="KW-0720">Serine protease</keyword>
<dbReference type="SUPFAM" id="SSF52743">
    <property type="entry name" value="Subtilisin-like"/>
    <property type="match status" value="1"/>
</dbReference>
<reference evidence="8 9" key="1">
    <citation type="submission" date="2020-07" db="EMBL/GenBank/DDBJ databases">
        <title>Transfer of Campylobacter canadensis to the novel genus Avispirillum gen. nov., that also includes two novel species recovered from migratory waterfowl: Avispirillum anseris sp. nov. and Avispirillum brantae sp. nov.</title>
        <authorList>
            <person name="Miller W.G."/>
            <person name="Chapman M.H."/>
            <person name="Yee E."/>
            <person name="Inglis G.D."/>
        </authorList>
    </citation>
    <scope>NUCLEOTIDE SEQUENCE [LARGE SCALE GENOMIC DNA]</scope>
    <source>
        <strain evidence="8 9">L283</strain>
    </source>
</reference>
<comment type="similarity">
    <text evidence="5">Belongs to the peptidase S8 family.</text>
</comment>
<dbReference type="EMBL" id="JACGBB010000013">
    <property type="protein sequence ID" value="MBZ7987734.1"/>
    <property type="molecule type" value="Genomic_DNA"/>
</dbReference>
<dbReference type="InterPro" id="IPR036852">
    <property type="entry name" value="Peptidase_S8/S53_dom_sf"/>
</dbReference>
<accession>A0ABS7WSJ4</accession>
<evidence type="ECO:0000256" key="4">
    <source>
        <dbReference type="ARBA" id="ARBA00022825"/>
    </source>
</evidence>
<evidence type="ECO:0000256" key="1">
    <source>
        <dbReference type="ARBA" id="ARBA00022670"/>
    </source>
</evidence>
<dbReference type="PANTHER" id="PTHR42884:SF14">
    <property type="entry name" value="NEUROENDOCRINE CONVERTASE 1"/>
    <property type="match status" value="1"/>
</dbReference>
<sequence length="922" mass="104109">MKKIISLSLLTFMLVSCGGAGANNQSSSAKQSTQIRKKRLINTNFSLANNLHSTQSYVEKTNTKSTYYDNLSFKKDYNQGLDAKGVVIAVIDSGMKNALINQSYSYKDKNNNIFHSLSYRLNDNNFTQSAYKNSVLYDTKEKKYLNHGELVASTASLLAPNVSFANILADGLQNTSGNANMMPSIDALSNKGVRFFNQSFAPNAYIDKTEVNTGMYIPSVIYQNALVVSAAGNIYDNSPIAAHALPLNSDLRKGWIIALGYEKSFLNKTTNYWVIDNGKKIYLNPKGNSCKQSYADCLSAPFTINNNSGTSFSTPAILSTAALLYKKYPWLSNENIKDILFSTAYKVYSSDAKEKEYFGQGVLNAAKALNGPANLTKSFVANVDTNTFSDFSNSINSSSNLVKNGEGTLILSAQNSFNQKSYINQGVLWLKNKNNASFENNSILRASNASVKDLYNNNILINENLSLDNLYLGENSHIYANLGNILNVKNTAKLDGNYSLVGLAYKYVPKGSNYDETILNAGNIQGKFKKIDSIQSAFLKINKVSYLKNKILLNISLKNTEQLASIDELARRNYESIFKSVNEFFAYENSKAQEIPNEAKYNNKDYLLGMQDANKAVVLANDIVNTNNDDLKAFSNNLFAKSFAGNYYLNLARVNFLFNDNVNTYGFNVKQSFQYANLNSYKENSSTLSISYKDSYYFDYFAKFMLNYADIENKNYNFTNKAISLGFILGFDFNNDLFNLESKIAYFNVNNEVNRLVKLDNLYSEFSNNFLALNLKPYLTYEFNFILFKPFLSLNYIYSFNNSFSEDNNSLYALNVNKFNYNHFSTQLGLENEFKIDDFYFNLNFVLSRDFSPKKILSANFVNLESANILIKERRSPKTKFKSDLNINYKISDNSSINTLFNTELSKRYSIYSIMLGLNYKF</sequence>
<dbReference type="RefSeq" id="WP_224325418.1">
    <property type="nucleotide sequence ID" value="NZ_JACGBB010000013.1"/>
</dbReference>
<evidence type="ECO:0000256" key="5">
    <source>
        <dbReference type="PROSITE-ProRule" id="PRU01240"/>
    </source>
</evidence>
<feature type="signal peptide" evidence="6">
    <location>
        <begin position="1"/>
        <end position="22"/>
    </location>
</feature>
<evidence type="ECO:0000256" key="2">
    <source>
        <dbReference type="ARBA" id="ARBA00022729"/>
    </source>
</evidence>
<keyword evidence="9" id="KW-1185">Reference proteome</keyword>
<evidence type="ECO:0000313" key="8">
    <source>
        <dbReference type="EMBL" id="MBZ7987734.1"/>
    </source>
</evidence>
<comment type="caution">
    <text evidence="8">The sequence shown here is derived from an EMBL/GenBank/DDBJ whole genome shotgun (WGS) entry which is preliminary data.</text>
</comment>
<dbReference type="PROSITE" id="PS51892">
    <property type="entry name" value="SUBTILASE"/>
    <property type="match status" value="1"/>
</dbReference>
<feature type="active site" description="Charge relay system" evidence="5">
    <location>
        <position position="147"/>
    </location>
</feature>
<keyword evidence="2 6" id="KW-0732">Signal</keyword>
<dbReference type="Proteomes" id="UP000786183">
    <property type="component" value="Unassembled WGS sequence"/>
</dbReference>
<dbReference type="Pfam" id="PF00082">
    <property type="entry name" value="Peptidase_S8"/>
    <property type="match status" value="1"/>
</dbReference>
<dbReference type="PROSITE" id="PS51257">
    <property type="entry name" value="PROKAR_LIPOPROTEIN"/>
    <property type="match status" value="1"/>
</dbReference>
<feature type="domain" description="Peptidase S8/S53" evidence="7">
    <location>
        <begin position="84"/>
        <end position="361"/>
    </location>
</feature>